<dbReference type="PANTHER" id="PTHR45670">
    <property type="entry name" value="E3 UBIQUITIN-PROTEIN LIGASE TRIP12"/>
    <property type="match status" value="1"/>
</dbReference>
<evidence type="ECO:0000256" key="2">
    <source>
        <dbReference type="ARBA" id="ARBA00022786"/>
    </source>
</evidence>
<comment type="pathway">
    <text evidence="4">Protein modification; protein ubiquitination.</text>
</comment>
<evidence type="ECO:0000313" key="6">
    <source>
        <dbReference type="EMBL" id="CAF1171778.1"/>
    </source>
</evidence>
<organism evidence="6 10">
    <name type="scientific">Rotaria magnacalcarata</name>
    <dbReference type="NCBI Taxonomy" id="392030"/>
    <lineage>
        <taxon>Eukaryota</taxon>
        <taxon>Metazoa</taxon>
        <taxon>Spiralia</taxon>
        <taxon>Gnathifera</taxon>
        <taxon>Rotifera</taxon>
        <taxon>Eurotatoria</taxon>
        <taxon>Bdelloidea</taxon>
        <taxon>Philodinida</taxon>
        <taxon>Philodinidae</taxon>
        <taxon>Rotaria</taxon>
    </lineage>
</organism>
<keyword evidence="1 4" id="KW-0808">Transferase</keyword>
<name>A0A814UG05_9BILA</name>
<dbReference type="InterPro" id="IPR045322">
    <property type="entry name" value="HECTD1/TRIP12-like"/>
</dbReference>
<evidence type="ECO:0000313" key="8">
    <source>
        <dbReference type="EMBL" id="CAF3856048.1"/>
    </source>
</evidence>
<dbReference type="Proteomes" id="UP000663834">
    <property type="component" value="Unassembled WGS sequence"/>
</dbReference>
<dbReference type="OrthoDB" id="271273at2759"/>
<dbReference type="EMBL" id="CAJNOW010007365">
    <property type="protein sequence ID" value="CAF1512083.1"/>
    <property type="molecule type" value="Genomic_DNA"/>
</dbReference>
<dbReference type="Proteomes" id="UP000681967">
    <property type="component" value="Unassembled WGS sequence"/>
</dbReference>
<accession>A0A814UG05</accession>
<dbReference type="GO" id="GO:0043161">
    <property type="term" value="P:proteasome-mediated ubiquitin-dependent protein catabolic process"/>
    <property type="evidence" value="ECO:0007669"/>
    <property type="project" value="TreeGrafter"/>
</dbReference>
<sequence length="89" mass="10379">MRITIENLNDPYIDLVVYWTLVDSVRRQFESFRDGFNSIFSIQHLKCFYPDALHQVFCGIGSMESWDLKILVDATRFDHGYNLNSGAVK</sequence>
<dbReference type="InterPro" id="IPR000569">
    <property type="entry name" value="HECT_dom"/>
</dbReference>
<dbReference type="Pfam" id="PF00632">
    <property type="entry name" value="HECT"/>
    <property type="match status" value="1"/>
</dbReference>
<dbReference type="Proteomes" id="UP000681720">
    <property type="component" value="Unassembled WGS sequence"/>
</dbReference>
<dbReference type="EMBL" id="CAJNOV010004327">
    <property type="protein sequence ID" value="CAF1171778.1"/>
    <property type="molecule type" value="Genomic_DNA"/>
</dbReference>
<dbReference type="SUPFAM" id="SSF56204">
    <property type="entry name" value="Hect, E3 ligase catalytic domain"/>
    <property type="match status" value="1"/>
</dbReference>
<gene>
    <name evidence="9" type="ORF">BYL167_LOCUS19589</name>
    <name evidence="6" type="ORF">CJN711_LOCUS10546</name>
    <name evidence="8" type="ORF">GIL414_LOCUS4231</name>
    <name evidence="7" type="ORF">KQP761_LOCUS15216</name>
</gene>
<protein>
    <recommendedName>
        <fullName evidence="4">E3 ubiquitin-protein ligase</fullName>
        <ecNumber evidence="4">2.3.2.26</ecNumber>
    </recommendedName>
</protein>
<dbReference type="Proteomes" id="UP000663855">
    <property type="component" value="Unassembled WGS sequence"/>
</dbReference>
<comment type="function">
    <text evidence="4">E3 ubiquitin-protein ligase which accepts ubiquitin from an E2 ubiquitin-conjugating enzyme in the form of a thioester and then directly transfers the ubiquitin to targeted substrates.</text>
</comment>
<dbReference type="PROSITE" id="PS50237">
    <property type="entry name" value="HECT"/>
    <property type="match status" value="1"/>
</dbReference>
<evidence type="ECO:0000256" key="1">
    <source>
        <dbReference type="ARBA" id="ARBA00022679"/>
    </source>
</evidence>
<feature type="domain" description="HECT" evidence="5">
    <location>
        <begin position="12"/>
        <end position="89"/>
    </location>
</feature>
<dbReference type="PANTHER" id="PTHR45670:SF13">
    <property type="entry name" value="E3 UBIQUITIN-PROTEIN LIGASE TRIP12"/>
    <property type="match status" value="1"/>
</dbReference>
<dbReference type="EMBL" id="CAJOBJ010000998">
    <property type="protein sequence ID" value="CAF3856048.1"/>
    <property type="molecule type" value="Genomic_DNA"/>
</dbReference>
<evidence type="ECO:0000313" key="10">
    <source>
        <dbReference type="Proteomes" id="UP000663855"/>
    </source>
</evidence>
<evidence type="ECO:0000256" key="4">
    <source>
        <dbReference type="RuleBase" id="RU369009"/>
    </source>
</evidence>
<evidence type="ECO:0000313" key="7">
    <source>
        <dbReference type="EMBL" id="CAF1512083.1"/>
    </source>
</evidence>
<dbReference type="GO" id="GO:0061630">
    <property type="term" value="F:ubiquitin protein ligase activity"/>
    <property type="evidence" value="ECO:0007669"/>
    <property type="project" value="UniProtKB-UniRule"/>
</dbReference>
<reference evidence="6" key="1">
    <citation type="submission" date="2021-02" db="EMBL/GenBank/DDBJ databases">
        <authorList>
            <person name="Nowell W R."/>
        </authorList>
    </citation>
    <scope>NUCLEOTIDE SEQUENCE</scope>
</reference>
<evidence type="ECO:0000256" key="3">
    <source>
        <dbReference type="PROSITE-ProRule" id="PRU00104"/>
    </source>
</evidence>
<comment type="caution">
    <text evidence="3">Lacks conserved residue(s) required for the propagation of feature annotation.</text>
</comment>
<comment type="catalytic activity">
    <reaction evidence="4">
        <text>S-ubiquitinyl-[E2 ubiquitin-conjugating enzyme]-L-cysteine + [acceptor protein]-L-lysine = [E2 ubiquitin-conjugating enzyme]-L-cysteine + N(6)-ubiquitinyl-[acceptor protein]-L-lysine.</text>
        <dbReference type="EC" id="2.3.2.26"/>
    </reaction>
</comment>
<dbReference type="GO" id="GO:0016607">
    <property type="term" value="C:nuclear speck"/>
    <property type="evidence" value="ECO:0007669"/>
    <property type="project" value="TreeGrafter"/>
</dbReference>
<keyword evidence="2 3" id="KW-0833">Ubl conjugation pathway</keyword>
<dbReference type="Gene3D" id="3.90.1750.10">
    <property type="entry name" value="Hect, E3 ligase catalytic domains"/>
    <property type="match status" value="1"/>
</dbReference>
<evidence type="ECO:0000313" key="9">
    <source>
        <dbReference type="EMBL" id="CAF4110889.1"/>
    </source>
</evidence>
<dbReference type="EMBL" id="CAJOBH010008354">
    <property type="protein sequence ID" value="CAF4110889.1"/>
    <property type="molecule type" value="Genomic_DNA"/>
</dbReference>
<dbReference type="UniPathway" id="UPA00143"/>
<dbReference type="GO" id="GO:0000209">
    <property type="term" value="P:protein polyubiquitination"/>
    <property type="evidence" value="ECO:0007669"/>
    <property type="project" value="TreeGrafter"/>
</dbReference>
<dbReference type="AlphaFoldDB" id="A0A814UG05"/>
<comment type="similarity">
    <text evidence="4">Belongs to the UPL family. K-HECT subfamily.</text>
</comment>
<dbReference type="Gene3D" id="3.30.2160.10">
    <property type="entry name" value="Hect, E3 ligase catalytic domain"/>
    <property type="match status" value="1"/>
</dbReference>
<dbReference type="InterPro" id="IPR035983">
    <property type="entry name" value="Hect_E3_ubiquitin_ligase"/>
</dbReference>
<comment type="caution">
    <text evidence="6">The sequence shown here is derived from an EMBL/GenBank/DDBJ whole genome shotgun (WGS) entry which is preliminary data.</text>
</comment>
<proteinExistence type="inferred from homology"/>
<dbReference type="EC" id="2.3.2.26" evidence="4"/>
<evidence type="ECO:0000259" key="5">
    <source>
        <dbReference type="PROSITE" id="PS50237"/>
    </source>
</evidence>